<dbReference type="AlphaFoldDB" id="A0AAD9RYP4"/>
<dbReference type="InterPro" id="IPR043538">
    <property type="entry name" value="XYLT"/>
</dbReference>
<evidence type="ECO:0000256" key="9">
    <source>
        <dbReference type="ARBA" id="ARBA00005093"/>
    </source>
</evidence>
<feature type="region of interest" description="Disordered" evidence="37">
    <location>
        <begin position="66"/>
        <end position="88"/>
    </location>
</feature>
<keyword evidence="20" id="KW-0833">Ubl conjugation pathway</keyword>
<comment type="pathway">
    <text evidence="8">Protein modification; protein ubiquitination.</text>
</comment>
<evidence type="ECO:0000259" key="39">
    <source>
        <dbReference type="PROSITE" id="PS50089"/>
    </source>
</evidence>
<dbReference type="Proteomes" id="UP001258017">
    <property type="component" value="Unassembled WGS sequence"/>
</dbReference>
<dbReference type="Pfam" id="PF01822">
    <property type="entry name" value="WSC"/>
    <property type="match status" value="1"/>
</dbReference>
<dbReference type="InterPro" id="IPR003406">
    <property type="entry name" value="Glyco_trans_14"/>
</dbReference>
<keyword evidence="22" id="KW-0862">Zinc</keyword>
<dbReference type="Pfam" id="PF02485">
    <property type="entry name" value="Branch"/>
    <property type="match status" value="1"/>
</dbReference>
<evidence type="ECO:0000256" key="1">
    <source>
        <dbReference type="ARBA" id="ARBA00000900"/>
    </source>
</evidence>
<dbReference type="PROSITE" id="PS51212">
    <property type="entry name" value="WSC"/>
    <property type="match status" value="1"/>
</dbReference>
<keyword evidence="14" id="KW-0808">Transferase</keyword>
<evidence type="ECO:0000256" key="27">
    <source>
        <dbReference type="ARBA" id="ARBA00023157"/>
    </source>
</evidence>
<evidence type="ECO:0000256" key="15">
    <source>
        <dbReference type="ARBA" id="ARBA00022692"/>
    </source>
</evidence>
<evidence type="ECO:0000256" key="25">
    <source>
        <dbReference type="ARBA" id="ARBA00023034"/>
    </source>
</evidence>
<organism evidence="41 42">
    <name type="scientific">Odynerus spinipes</name>
    <dbReference type="NCBI Taxonomy" id="1348599"/>
    <lineage>
        <taxon>Eukaryota</taxon>
        <taxon>Metazoa</taxon>
        <taxon>Ecdysozoa</taxon>
        <taxon>Arthropoda</taxon>
        <taxon>Hexapoda</taxon>
        <taxon>Insecta</taxon>
        <taxon>Pterygota</taxon>
        <taxon>Neoptera</taxon>
        <taxon>Endopterygota</taxon>
        <taxon>Hymenoptera</taxon>
        <taxon>Apocrita</taxon>
        <taxon>Aculeata</taxon>
        <taxon>Vespoidea</taxon>
        <taxon>Vespidae</taxon>
        <taxon>Eumeninae</taxon>
        <taxon>Odynerus</taxon>
    </lineage>
</organism>
<dbReference type="SMART" id="SM00184">
    <property type="entry name" value="RING"/>
    <property type="match status" value="1"/>
</dbReference>
<gene>
    <name evidence="41" type="ORF">KPH14_004357</name>
</gene>
<protein>
    <recommendedName>
        <fullName evidence="31">E3 ubiquitin-protein ligase ZNRF1</fullName>
        <ecNumber evidence="12">2.3.2.27</ecNumber>
        <ecNumber evidence="11">2.4.2.26</ecNumber>
    </recommendedName>
    <alternativeName>
        <fullName evidence="34">Peptide O-xylosyltransferase</fullName>
    </alternativeName>
    <alternativeName>
        <fullName evidence="32">RING-type E3 ubiquitin transferase ZNRF1</fullName>
    </alternativeName>
    <alternativeName>
        <fullName evidence="33">Zinc/RING finger protein 1</fullName>
    </alternativeName>
</protein>
<comment type="catalytic activity">
    <reaction evidence="1">
        <text>S-ubiquitinyl-[E2 ubiquitin-conjugating enzyme]-L-cysteine + [acceptor protein]-L-lysine = [E2 ubiquitin-conjugating enzyme]-L-cysteine + N(6)-ubiquitinyl-[acceptor protein]-L-lysine.</text>
        <dbReference type="EC" id="2.3.2.27"/>
    </reaction>
</comment>
<evidence type="ECO:0000256" key="31">
    <source>
        <dbReference type="ARBA" id="ARBA00040227"/>
    </source>
</evidence>
<keyword evidence="21" id="KW-0256">Endoplasmic reticulum</keyword>
<keyword evidence="13" id="KW-0328">Glycosyltransferase</keyword>
<accession>A0AAD9RYP4</accession>
<evidence type="ECO:0000256" key="30">
    <source>
        <dbReference type="ARBA" id="ARBA00023288"/>
    </source>
</evidence>
<dbReference type="GO" id="GO:0030158">
    <property type="term" value="F:protein xylosyltransferase activity"/>
    <property type="evidence" value="ECO:0007669"/>
    <property type="project" value="UniProtKB-EC"/>
</dbReference>
<evidence type="ECO:0000256" key="3">
    <source>
        <dbReference type="ARBA" id="ARBA00004177"/>
    </source>
</evidence>
<dbReference type="EMBL" id="JAIFRP010000006">
    <property type="protein sequence ID" value="KAK2588341.1"/>
    <property type="molecule type" value="Genomic_DNA"/>
</dbReference>
<evidence type="ECO:0000256" key="24">
    <source>
        <dbReference type="ARBA" id="ARBA00022989"/>
    </source>
</evidence>
<keyword evidence="23" id="KW-0735">Signal-anchor</keyword>
<dbReference type="PANTHER" id="PTHR46025">
    <property type="entry name" value="XYLOSYLTRANSFERASE OXT"/>
    <property type="match status" value="1"/>
</dbReference>
<feature type="domain" description="RING-type" evidence="39">
    <location>
        <begin position="1044"/>
        <end position="1084"/>
    </location>
</feature>
<dbReference type="InterPro" id="IPR024448">
    <property type="entry name" value="XylT_C"/>
</dbReference>
<keyword evidence="26 38" id="KW-0472">Membrane</keyword>
<dbReference type="PANTHER" id="PTHR46025:SF3">
    <property type="entry name" value="XYLOSYLTRANSFERASE OXT"/>
    <property type="match status" value="1"/>
</dbReference>
<evidence type="ECO:0000256" key="7">
    <source>
        <dbReference type="ARBA" id="ARBA00004840"/>
    </source>
</evidence>
<evidence type="ECO:0000256" key="10">
    <source>
        <dbReference type="ARBA" id="ARBA00010195"/>
    </source>
</evidence>
<feature type="domain" description="WSC" evidence="40">
    <location>
        <begin position="164"/>
        <end position="258"/>
    </location>
</feature>
<evidence type="ECO:0000256" key="20">
    <source>
        <dbReference type="ARBA" id="ARBA00022786"/>
    </source>
</evidence>
<keyword evidence="28" id="KW-0325">Glycoprotein</keyword>
<dbReference type="GO" id="GO:0005789">
    <property type="term" value="C:endoplasmic reticulum membrane"/>
    <property type="evidence" value="ECO:0007669"/>
    <property type="project" value="UniProtKB-SubCell"/>
</dbReference>
<keyword evidence="27" id="KW-1015">Disulfide bond</keyword>
<dbReference type="Gene3D" id="3.30.40.10">
    <property type="entry name" value="Zinc/RING finger domain, C3HC4 (zinc finger)"/>
    <property type="match status" value="1"/>
</dbReference>
<dbReference type="GO" id="GO:0000139">
    <property type="term" value="C:Golgi membrane"/>
    <property type="evidence" value="ECO:0007669"/>
    <property type="project" value="UniProtKB-SubCell"/>
</dbReference>
<dbReference type="InterPro" id="IPR002889">
    <property type="entry name" value="WSC_carb-bd"/>
</dbReference>
<reference evidence="41" key="1">
    <citation type="submission" date="2021-08" db="EMBL/GenBank/DDBJ databases">
        <authorList>
            <person name="Misof B."/>
            <person name="Oliver O."/>
            <person name="Podsiadlowski L."/>
            <person name="Donath A."/>
            <person name="Peters R."/>
            <person name="Mayer C."/>
            <person name="Rust J."/>
            <person name="Gunkel S."/>
            <person name="Lesny P."/>
            <person name="Martin S."/>
            <person name="Oeyen J.P."/>
            <person name="Petersen M."/>
            <person name="Panagiotis P."/>
            <person name="Wilbrandt J."/>
            <person name="Tanja T."/>
        </authorList>
    </citation>
    <scope>NUCLEOTIDE SEQUENCE</scope>
    <source>
        <strain evidence="41">GBR_01_08_01A</strain>
        <tissue evidence="41">Thorax + abdomen</tissue>
    </source>
</reference>
<evidence type="ECO:0000256" key="29">
    <source>
        <dbReference type="ARBA" id="ARBA00023228"/>
    </source>
</evidence>
<evidence type="ECO:0000256" key="16">
    <source>
        <dbReference type="ARBA" id="ARBA00022707"/>
    </source>
</evidence>
<comment type="caution">
    <text evidence="41">The sequence shown here is derived from an EMBL/GenBank/DDBJ whole genome shotgun (WGS) entry which is preliminary data.</text>
</comment>
<keyword evidence="30" id="KW-0449">Lipoprotein</keyword>
<evidence type="ECO:0000259" key="40">
    <source>
        <dbReference type="PROSITE" id="PS51212"/>
    </source>
</evidence>
<keyword evidence="17" id="KW-0479">Metal-binding</keyword>
<evidence type="ECO:0000313" key="41">
    <source>
        <dbReference type="EMBL" id="KAK2588341.1"/>
    </source>
</evidence>
<evidence type="ECO:0000256" key="35">
    <source>
        <dbReference type="ARBA" id="ARBA00047847"/>
    </source>
</evidence>
<dbReference type="CDD" id="cd16695">
    <property type="entry name" value="mRING-CH-C4HC2H_ZNRF2"/>
    <property type="match status" value="1"/>
</dbReference>
<evidence type="ECO:0000256" key="32">
    <source>
        <dbReference type="ARBA" id="ARBA00042177"/>
    </source>
</evidence>
<keyword evidence="19 36" id="KW-0863">Zinc-finger</keyword>
<evidence type="ECO:0000256" key="11">
    <source>
        <dbReference type="ARBA" id="ARBA00011972"/>
    </source>
</evidence>
<evidence type="ECO:0000256" key="28">
    <source>
        <dbReference type="ARBA" id="ARBA00023180"/>
    </source>
</evidence>
<dbReference type="GO" id="GO:0061630">
    <property type="term" value="F:ubiquitin protein ligase activity"/>
    <property type="evidence" value="ECO:0007669"/>
    <property type="project" value="UniProtKB-EC"/>
</dbReference>
<sequence length="1087" mass="123033">MAVAKSYTVGRSSSCLRKYRILFVFGITVLCVQVYLAHSFFGLDNGNRKLGKSSSDEGDVLQLEESEGLPKGSRQLKLPPDKQVNKSFQSHRNRTARIMLDRKSLNFTPICEVLGREAVSAVTRAQSQMCKQRIVNVTCLSQQGLLYPERIQSLCSHSPGFSNKPVNLGCFQDDKTLRLLSGYYHIFKGNNSPERCAFMCLQSGYPYAGTEYSVECFCGMEEPPQIKHLPDSSCNMRCSGNPKQLCGGYLTINVFWTGIQKFKSQEARNSSSKTGHEKAARIAYLLTVNGRASRQIKRLISILYHPSHLFYIHVDARQDYLYREMLKIEKSCKASNIKVAKGEGMRHASIWGGASLLITFLKSAQQMLAHPQHWDFLVNLSESDFPVKTNAQLTEFLSWNKGMNFVKSHGREVQRFITKQGLDKTFVECEARMWRVGDRKLPNGIQIDGGSDWVALSREFVEYIANQNPDSLVADLLKVFQYTLLPAESFFHTVLRNSKFCDSYVDNNLHVTNWKRKLGCKCQYKAVVDWCGCSPNDFKLEDFSRIRNTADRNLFFARKFEPVIDQRIIDRVEEWLYPERTNTSIRAKGYDAYWQSLHHKADLSPPMDDALLTISYSLARLAFQKLNINFQNVHVIEVTAYFRENRFAGILIFAEGDLKPQEASLLQNRHTEKIEALVYLRHNVSTNRLWLGKIQSLSVNTEYDQKEQTFRNMMGSIGPYSNPVLLYEFDDTISTPQNFSILWIDPRGQLADVNYVHLEDGVSLVGHVRPQLSDHLVTGTWHVLLVVDSLLVAKINFLVTPLSYWKNRKIDRKKAKEVNGMPDDSYHNTDEVTKKWSNLLKLMVHHEQRSYEKDAENKIGPDLDQWIDGLVYEHYEIDKTCNAGSLSQDVGGCFARRAAAIEMGVRASTVAQSAGGNSQSSTGTNETTMQGFSMLRSLPGGVGVLQHQHQQGREQGALASTVSVGVAQALGLPQLDSDDADEDSGRVYAAHSLPSHIWSLNGLKCPVCSKFILPDDIECHLVMCLTKPRLSYNEDVLSDEKGECVICLEELQPGDVIARLPCLCIYHKNCIDKWFQVNRSCPEHPGD</sequence>
<keyword evidence="29" id="KW-0458">Lysosome</keyword>
<comment type="catalytic activity">
    <reaction evidence="35">
        <text>UDP-alpha-D-xylose + L-seryl-[protein] = 3-O-(beta-D-xylosyl)-L-seryl-[protein] + UDP + H(+)</text>
        <dbReference type="Rhea" id="RHEA:50192"/>
        <dbReference type="Rhea" id="RHEA-COMP:9863"/>
        <dbReference type="Rhea" id="RHEA-COMP:12567"/>
        <dbReference type="ChEBI" id="CHEBI:15378"/>
        <dbReference type="ChEBI" id="CHEBI:29999"/>
        <dbReference type="ChEBI" id="CHEBI:57632"/>
        <dbReference type="ChEBI" id="CHEBI:58223"/>
        <dbReference type="ChEBI" id="CHEBI:132085"/>
        <dbReference type="EC" id="2.4.2.26"/>
    </reaction>
</comment>
<dbReference type="GO" id="GO:0050650">
    <property type="term" value="P:chondroitin sulfate proteoglycan biosynthetic process"/>
    <property type="evidence" value="ECO:0007669"/>
    <property type="project" value="TreeGrafter"/>
</dbReference>
<evidence type="ECO:0000256" key="18">
    <source>
        <dbReference type="ARBA" id="ARBA00022753"/>
    </source>
</evidence>
<keyword evidence="24 38" id="KW-1133">Transmembrane helix</keyword>
<dbReference type="GO" id="GO:0005764">
    <property type="term" value="C:lysosome"/>
    <property type="evidence" value="ECO:0007669"/>
    <property type="project" value="UniProtKB-SubCell"/>
</dbReference>
<evidence type="ECO:0000256" key="13">
    <source>
        <dbReference type="ARBA" id="ARBA00022676"/>
    </source>
</evidence>
<evidence type="ECO:0000256" key="5">
    <source>
        <dbReference type="ARBA" id="ARBA00004371"/>
    </source>
</evidence>
<evidence type="ECO:0000256" key="17">
    <source>
        <dbReference type="ARBA" id="ARBA00022723"/>
    </source>
</evidence>
<evidence type="ECO:0000256" key="2">
    <source>
        <dbReference type="ARBA" id="ARBA00004170"/>
    </source>
</evidence>
<evidence type="ECO:0000256" key="12">
    <source>
        <dbReference type="ARBA" id="ARBA00012483"/>
    </source>
</evidence>
<evidence type="ECO:0000256" key="26">
    <source>
        <dbReference type="ARBA" id="ARBA00023136"/>
    </source>
</evidence>
<keyword evidence="25" id="KW-0333">Golgi apparatus</keyword>
<feature type="transmembrane region" description="Helical" evidence="38">
    <location>
        <begin position="21"/>
        <end position="43"/>
    </location>
</feature>
<evidence type="ECO:0000256" key="34">
    <source>
        <dbReference type="ARBA" id="ARBA00042865"/>
    </source>
</evidence>
<proteinExistence type="inferred from homology"/>
<comment type="pathway">
    <text evidence="7">Glycan metabolism; chondroitin sulfate biosynthesis.</text>
</comment>
<evidence type="ECO:0000256" key="6">
    <source>
        <dbReference type="ARBA" id="ARBA00004648"/>
    </source>
</evidence>
<evidence type="ECO:0000256" key="22">
    <source>
        <dbReference type="ARBA" id="ARBA00022833"/>
    </source>
</evidence>
<reference evidence="41" key="2">
    <citation type="journal article" date="2023" name="Commun. Biol.">
        <title>Intrasexual cuticular hydrocarbon dimorphism in a wasp sheds light on hydrocarbon biosynthesis genes in Hymenoptera.</title>
        <authorList>
            <person name="Moris V.C."/>
            <person name="Podsiadlowski L."/>
            <person name="Martin S."/>
            <person name="Oeyen J.P."/>
            <person name="Donath A."/>
            <person name="Petersen M."/>
            <person name="Wilbrandt J."/>
            <person name="Misof B."/>
            <person name="Liedtke D."/>
            <person name="Thamm M."/>
            <person name="Scheiner R."/>
            <person name="Schmitt T."/>
            <person name="Niehuis O."/>
        </authorList>
    </citation>
    <scope>NUCLEOTIDE SEQUENCE</scope>
    <source>
        <strain evidence="41">GBR_01_08_01A</strain>
    </source>
</reference>
<evidence type="ECO:0000256" key="8">
    <source>
        <dbReference type="ARBA" id="ARBA00004906"/>
    </source>
</evidence>
<evidence type="ECO:0000256" key="38">
    <source>
        <dbReference type="SAM" id="Phobius"/>
    </source>
</evidence>
<dbReference type="InterPro" id="IPR013083">
    <property type="entry name" value="Znf_RING/FYVE/PHD"/>
</dbReference>
<keyword evidence="18" id="KW-0967">Endosome</keyword>
<dbReference type="EC" id="2.4.2.26" evidence="11"/>
<dbReference type="EC" id="2.3.2.27" evidence="12"/>
<evidence type="ECO:0000256" key="4">
    <source>
        <dbReference type="ARBA" id="ARBA00004323"/>
    </source>
</evidence>
<dbReference type="GO" id="GO:0005768">
    <property type="term" value="C:endosome"/>
    <property type="evidence" value="ECO:0007669"/>
    <property type="project" value="UniProtKB-SubCell"/>
</dbReference>
<evidence type="ECO:0000256" key="23">
    <source>
        <dbReference type="ARBA" id="ARBA00022968"/>
    </source>
</evidence>
<dbReference type="Pfam" id="PF13639">
    <property type="entry name" value="zf-RING_2"/>
    <property type="match status" value="1"/>
</dbReference>
<evidence type="ECO:0000256" key="36">
    <source>
        <dbReference type="PROSITE-ProRule" id="PRU00175"/>
    </source>
</evidence>
<dbReference type="FunFam" id="3.30.40.10:FF:000235">
    <property type="entry name" value="E3 ubiquitin-protein ligase ZNRF1"/>
    <property type="match status" value="1"/>
</dbReference>
<name>A0AAD9RYP4_9HYME</name>
<dbReference type="SUPFAM" id="SSF57850">
    <property type="entry name" value="RING/U-box"/>
    <property type="match status" value="1"/>
</dbReference>
<evidence type="ECO:0000256" key="37">
    <source>
        <dbReference type="SAM" id="MobiDB-lite"/>
    </source>
</evidence>
<evidence type="ECO:0000256" key="19">
    <source>
        <dbReference type="ARBA" id="ARBA00022771"/>
    </source>
</evidence>
<keyword evidence="16" id="KW-0519">Myristate</keyword>
<dbReference type="InterPro" id="IPR001841">
    <property type="entry name" value="Znf_RING"/>
</dbReference>
<evidence type="ECO:0000256" key="33">
    <source>
        <dbReference type="ARBA" id="ARBA00042305"/>
    </source>
</evidence>
<evidence type="ECO:0000256" key="21">
    <source>
        <dbReference type="ARBA" id="ARBA00022824"/>
    </source>
</evidence>
<dbReference type="PROSITE" id="PS50089">
    <property type="entry name" value="ZF_RING_2"/>
    <property type="match status" value="1"/>
</dbReference>
<comment type="subcellular location">
    <subcellularLocation>
        <location evidence="6">Endoplasmic reticulum membrane</location>
        <topology evidence="6">Single-pass type II membrane protein</topology>
    </subcellularLocation>
    <subcellularLocation>
        <location evidence="3">Endosome</location>
    </subcellularLocation>
    <subcellularLocation>
        <location evidence="4">Golgi apparatus membrane</location>
        <topology evidence="4">Single-pass type II membrane protein</topology>
    </subcellularLocation>
    <subcellularLocation>
        <location evidence="5">Lysosome</location>
    </subcellularLocation>
    <subcellularLocation>
        <location evidence="2">Membrane</location>
        <topology evidence="2">Peripheral membrane protein</topology>
    </subcellularLocation>
</comment>
<dbReference type="GO" id="GO:0015012">
    <property type="term" value="P:heparan sulfate proteoglycan biosynthetic process"/>
    <property type="evidence" value="ECO:0007669"/>
    <property type="project" value="TreeGrafter"/>
</dbReference>
<keyword evidence="42" id="KW-1185">Reference proteome</keyword>
<keyword evidence="15 38" id="KW-0812">Transmembrane</keyword>
<comment type="pathway">
    <text evidence="9">Glycan metabolism; heparan sulfate biosynthesis.</text>
</comment>
<evidence type="ECO:0000256" key="14">
    <source>
        <dbReference type="ARBA" id="ARBA00022679"/>
    </source>
</evidence>
<dbReference type="GO" id="GO:0008270">
    <property type="term" value="F:zinc ion binding"/>
    <property type="evidence" value="ECO:0007669"/>
    <property type="project" value="UniProtKB-KW"/>
</dbReference>
<dbReference type="Pfam" id="PF12529">
    <property type="entry name" value="Xylo_C"/>
    <property type="match status" value="1"/>
</dbReference>
<evidence type="ECO:0000313" key="42">
    <source>
        <dbReference type="Proteomes" id="UP001258017"/>
    </source>
</evidence>
<dbReference type="SMART" id="SM00321">
    <property type="entry name" value="WSC"/>
    <property type="match status" value="1"/>
</dbReference>
<comment type="similarity">
    <text evidence="10">Belongs to the glycosyltransferase 14 family. XylT subfamily.</text>
</comment>